<dbReference type="RefSeq" id="WP_167065782.1">
    <property type="nucleotide sequence ID" value="NZ_JAAOZR010000044.1"/>
</dbReference>
<organism evidence="4 5">
    <name type="scientific">Paenibacillus aceris</name>
    <dbReference type="NCBI Taxonomy" id="869555"/>
    <lineage>
        <taxon>Bacteria</taxon>
        <taxon>Bacillati</taxon>
        <taxon>Bacillota</taxon>
        <taxon>Bacilli</taxon>
        <taxon>Bacillales</taxon>
        <taxon>Paenibacillaceae</taxon>
        <taxon>Paenibacillus</taxon>
    </lineage>
</organism>
<gene>
    <name evidence="4" type="ORF">J2Z65_005516</name>
</gene>
<dbReference type="Gene3D" id="3.20.20.70">
    <property type="entry name" value="Aldolase class I"/>
    <property type="match status" value="1"/>
</dbReference>
<dbReference type="InterPro" id="IPR036206">
    <property type="entry name" value="ThiamineP_synth_sf"/>
</dbReference>
<evidence type="ECO:0000256" key="1">
    <source>
        <dbReference type="ARBA" id="ARBA00004948"/>
    </source>
</evidence>
<comment type="pathway">
    <text evidence="1">Cofactor biosynthesis; thiamine diphosphate biosynthesis.</text>
</comment>
<keyword evidence="5" id="KW-1185">Reference proteome</keyword>
<dbReference type="InterPro" id="IPR013785">
    <property type="entry name" value="Aldolase_TIM"/>
</dbReference>
<evidence type="ECO:0000259" key="3">
    <source>
        <dbReference type="Pfam" id="PF02581"/>
    </source>
</evidence>
<evidence type="ECO:0000256" key="2">
    <source>
        <dbReference type="ARBA" id="ARBA00022977"/>
    </source>
</evidence>
<dbReference type="Pfam" id="PF02581">
    <property type="entry name" value="TMP-TENI"/>
    <property type="match status" value="1"/>
</dbReference>
<keyword evidence="4" id="KW-0413">Isomerase</keyword>
<dbReference type="InterPro" id="IPR022998">
    <property type="entry name" value="ThiamineP_synth_TenI"/>
</dbReference>
<dbReference type="EMBL" id="JAGGKV010000020">
    <property type="protein sequence ID" value="MBP1966257.1"/>
    <property type="molecule type" value="Genomic_DNA"/>
</dbReference>
<keyword evidence="2" id="KW-0784">Thiamine biosynthesis</keyword>
<accession>A0ABS4I5R3</accession>
<evidence type="ECO:0000313" key="4">
    <source>
        <dbReference type="EMBL" id="MBP1966257.1"/>
    </source>
</evidence>
<dbReference type="EC" id="5.3.99.10" evidence="4"/>
<name>A0ABS4I5R3_9BACL</name>
<sequence length="214" mass="23337">MSGKELHVISNGKLAWKDLAEIANRIYPYVTAIHIREKTKPMDEIFLGVQYLLEQGVPAQSLCINGFPWMAAASGLGGLHLPESSPVLSIIRESYQGVHRTGVSVHSVEEAVKREREGADYVLFGHIFATNSKAGAPPRGLAQLRRVADQVTIPVIAIGGMTPEKVRSVLEAGASGIAVMSGIWEAADPVETVKAYIRELQLEETRGVRYEAYE</sequence>
<dbReference type="SUPFAM" id="SSF51391">
    <property type="entry name" value="Thiamin phosphate synthase"/>
    <property type="match status" value="1"/>
</dbReference>
<dbReference type="CDD" id="cd00564">
    <property type="entry name" value="TMP_TenI"/>
    <property type="match status" value="1"/>
</dbReference>
<comment type="caution">
    <text evidence="4">The sequence shown here is derived from an EMBL/GenBank/DDBJ whole genome shotgun (WGS) entry which is preliminary data.</text>
</comment>
<evidence type="ECO:0000313" key="5">
    <source>
        <dbReference type="Proteomes" id="UP001519344"/>
    </source>
</evidence>
<protein>
    <submittedName>
        <fullName evidence="4">Thiazole tautomerase (Transcriptional regulator TenI)</fullName>
        <ecNumber evidence="4">5.3.99.10</ecNumber>
    </submittedName>
</protein>
<dbReference type="GO" id="GO:0016853">
    <property type="term" value="F:isomerase activity"/>
    <property type="evidence" value="ECO:0007669"/>
    <property type="project" value="UniProtKB-KW"/>
</dbReference>
<reference evidence="4 5" key="1">
    <citation type="submission" date="2021-03" db="EMBL/GenBank/DDBJ databases">
        <title>Genomic Encyclopedia of Type Strains, Phase IV (KMG-IV): sequencing the most valuable type-strain genomes for metagenomic binning, comparative biology and taxonomic classification.</title>
        <authorList>
            <person name="Goeker M."/>
        </authorList>
    </citation>
    <scope>NUCLEOTIDE SEQUENCE [LARGE SCALE GENOMIC DNA]</scope>
    <source>
        <strain evidence="4 5">DSM 24950</strain>
    </source>
</reference>
<feature type="domain" description="Thiamine phosphate synthase/TenI" evidence="3">
    <location>
        <begin position="9"/>
        <end position="183"/>
    </location>
</feature>
<proteinExistence type="predicted"/>
<dbReference type="Proteomes" id="UP001519344">
    <property type="component" value="Unassembled WGS sequence"/>
</dbReference>
<dbReference type="PANTHER" id="PTHR20857">
    <property type="entry name" value="THIAMINE-PHOSPHATE PYROPHOSPHORYLASE"/>
    <property type="match status" value="1"/>
</dbReference>
<dbReference type="PANTHER" id="PTHR20857:SF22">
    <property type="entry name" value="THIAZOLE TAUTOMERASE"/>
    <property type="match status" value="1"/>
</dbReference>